<accession>A0A7R9HTU7</accession>
<keyword evidence="1" id="KW-0175">Coiled coil</keyword>
<gene>
    <name evidence="3" type="ORF">TMSB3V08_LOCUS10857</name>
</gene>
<dbReference type="Gene3D" id="1.20.5.490">
    <property type="entry name" value="Single helix bin"/>
    <property type="match status" value="1"/>
</dbReference>
<dbReference type="Pfam" id="PF16808">
    <property type="entry name" value="PKcGMP_CC"/>
    <property type="match status" value="1"/>
</dbReference>
<sequence>MRVCFENLCFSSQRLAEDEEVNRSSSLHLTTASHQQEAAVVESGGTLSNGTRHNSVVAVVVEKMGSLQELQSLLQSKDERIAELEKELRRREEEILELRSQLDKFQSVFPYHMSPTHKNNHINNNINQLRPRKQRAQGISAEPQTLSTIQELSQQTFPTYPKNDRYSLTISTPQDPEVPGSIPGPTRFPVKQWVCNRVTLSLGRTNGWRIRLIGTGLRARYEHDTSTLRTIRSDPLAISFSNGHRGIR</sequence>
<name>A0A7R9HTU7_9NEOP</name>
<evidence type="ECO:0000259" key="2">
    <source>
        <dbReference type="Pfam" id="PF16808"/>
    </source>
</evidence>
<dbReference type="InterPro" id="IPR031831">
    <property type="entry name" value="PKcGMP_CC"/>
</dbReference>
<dbReference type="AlphaFoldDB" id="A0A7R9HTU7"/>
<evidence type="ECO:0000256" key="1">
    <source>
        <dbReference type="SAM" id="Coils"/>
    </source>
</evidence>
<feature type="coiled-coil region" evidence="1">
    <location>
        <begin position="67"/>
        <end position="108"/>
    </location>
</feature>
<protein>
    <recommendedName>
        <fullName evidence="2">cGMP-dependent protein kinase N-terminal coiled-coil domain-containing protein</fullName>
    </recommendedName>
</protein>
<dbReference type="EMBL" id="OB797259">
    <property type="protein sequence ID" value="CAD7434203.1"/>
    <property type="molecule type" value="Genomic_DNA"/>
</dbReference>
<proteinExistence type="predicted"/>
<evidence type="ECO:0000313" key="3">
    <source>
        <dbReference type="EMBL" id="CAD7434203.1"/>
    </source>
</evidence>
<organism evidence="3">
    <name type="scientific">Timema monikensis</name>
    <dbReference type="NCBI Taxonomy" id="170555"/>
    <lineage>
        <taxon>Eukaryota</taxon>
        <taxon>Metazoa</taxon>
        <taxon>Ecdysozoa</taxon>
        <taxon>Arthropoda</taxon>
        <taxon>Hexapoda</taxon>
        <taxon>Insecta</taxon>
        <taxon>Pterygota</taxon>
        <taxon>Neoptera</taxon>
        <taxon>Polyneoptera</taxon>
        <taxon>Phasmatodea</taxon>
        <taxon>Timematodea</taxon>
        <taxon>Timematoidea</taxon>
        <taxon>Timematidae</taxon>
        <taxon>Timema</taxon>
    </lineage>
</organism>
<feature type="domain" description="cGMP-dependent protein kinase N-terminal coiled-coil" evidence="2">
    <location>
        <begin position="73"/>
        <end position="106"/>
    </location>
</feature>
<reference evidence="3" key="1">
    <citation type="submission" date="2020-11" db="EMBL/GenBank/DDBJ databases">
        <authorList>
            <person name="Tran Van P."/>
        </authorList>
    </citation>
    <scope>NUCLEOTIDE SEQUENCE</scope>
</reference>